<evidence type="ECO:0000256" key="3">
    <source>
        <dbReference type="ARBA" id="ARBA00023136"/>
    </source>
</evidence>
<accession>A0A7V8JN11</accession>
<dbReference type="InterPro" id="IPR036259">
    <property type="entry name" value="MFS_trans_sf"/>
</dbReference>
<evidence type="ECO:0000256" key="4">
    <source>
        <dbReference type="SAM" id="Phobius"/>
    </source>
</evidence>
<organism evidence="6 7">
    <name type="scientific">Stenotrophomonas maltophilia</name>
    <name type="common">Pseudomonas maltophilia</name>
    <name type="synonym">Xanthomonas maltophilia</name>
    <dbReference type="NCBI Taxonomy" id="40324"/>
    <lineage>
        <taxon>Bacteria</taxon>
        <taxon>Pseudomonadati</taxon>
        <taxon>Pseudomonadota</taxon>
        <taxon>Gammaproteobacteria</taxon>
        <taxon>Lysobacterales</taxon>
        <taxon>Lysobacteraceae</taxon>
        <taxon>Stenotrophomonas</taxon>
        <taxon>Stenotrophomonas maltophilia group</taxon>
    </lineage>
</organism>
<dbReference type="SUPFAM" id="SSF103473">
    <property type="entry name" value="MFS general substrate transporter"/>
    <property type="match status" value="1"/>
</dbReference>
<evidence type="ECO:0000256" key="2">
    <source>
        <dbReference type="ARBA" id="ARBA00022989"/>
    </source>
</evidence>
<dbReference type="Pfam" id="PF07690">
    <property type="entry name" value="MFS_1"/>
    <property type="match status" value="1"/>
</dbReference>
<dbReference type="EMBL" id="WNDS01000001">
    <property type="protein sequence ID" value="KAF1016960.1"/>
    <property type="molecule type" value="Genomic_DNA"/>
</dbReference>
<feature type="domain" description="Major facilitator superfamily (MFS) profile" evidence="5">
    <location>
        <begin position="1"/>
        <end position="269"/>
    </location>
</feature>
<keyword evidence="2 4" id="KW-1133">Transmembrane helix</keyword>
<evidence type="ECO:0000313" key="6">
    <source>
        <dbReference type="EMBL" id="KAF1016960.1"/>
    </source>
</evidence>
<dbReference type="InterPro" id="IPR011701">
    <property type="entry name" value="MFS"/>
</dbReference>
<dbReference type="Gene3D" id="1.20.1250.20">
    <property type="entry name" value="MFS general substrate transporter like domains"/>
    <property type="match status" value="1"/>
</dbReference>
<feature type="transmembrane region" description="Helical" evidence="4">
    <location>
        <begin position="29"/>
        <end position="51"/>
    </location>
</feature>
<feature type="transmembrane region" description="Helical" evidence="4">
    <location>
        <begin position="178"/>
        <end position="203"/>
    </location>
</feature>
<keyword evidence="3 4" id="KW-0472">Membrane</keyword>
<name>A0A7V8JN11_STEMA</name>
<keyword evidence="1 4" id="KW-0812">Transmembrane</keyword>
<feature type="transmembrane region" description="Helical" evidence="4">
    <location>
        <begin position="242"/>
        <end position="264"/>
    </location>
</feature>
<reference evidence="7" key="1">
    <citation type="journal article" date="2020" name="MBio">
        <title>Horizontal gene transfer to a defensive symbiont with a reduced genome amongst a multipartite beetle microbiome.</title>
        <authorList>
            <person name="Waterworth S.C."/>
            <person name="Florez L.V."/>
            <person name="Rees E.R."/>
            <person name="Hertweck C."/>
            <person name="Kaltenpoth M."/>
            <person name="Kwan J.C."/>
        </authorList>
    </citation>
    <scope>NUCLEOTIDE SEQUENCE [LARGE SCALE GENOMIC DNA]</scope>
</reference>
<gene>
    <name evidence="6" type="ORF">GAK31_00219</name>
</gene>
<evidence type="ECO:0000259" key="5">
    <source>
        <dbReference type="PROSITE" id="PS50850"/>
    </source>
</evidence>
<evidence type="ECO:0000256" key="1">
    <source>
        <dbReference type="ARBA" id="ARBA00022692"/>
    </source>
</evidence>
<dbReference type="AlphaFoldDB" id="A0A7V8JN11"/>
<dbReference type="PROSITE" id="PS50850">
    <property type="entry name" value="MFS"/>
    <property type="match status" value="1"/>
</dbReference>
<dbReference type="GO" id="GO:0022857">
    <property type="term" value="F:transmembrane transporter activity"/>
    <property type="evidence" value="ECO:0007669"/>
    <property type="project" value="InterPro"/>
</dbReference>
<protein>
    <recommendedName>
        <fullName evidence="5">Major facilitator superfamily (MFS) profile domain-containing protein</fullName>
    </recommendedName>
</protein>
<sequence length="284" mass="29660">MSYLLGGLLIAEADRFAGLHVPLLGDLAPWQWVFVIAGVPGIAAALLIFLAPEPARSAPAQGNAAAVSLRGFLHENRTFLGHHFLSFSLHAAAVFGAAAWLPSYLMRQFSLEVGTVGLVMALAAVPVGMCGVIFNGWWVDRRFGDGQADAHLRYFARVTVSMALLGGLGFWLGSSAWMAIAVFVVIQFVQPFSGVSGAALQIITPEPLRGRVSAAYVMSYNALGMALGPTAAALFADHLGAAGGLGAAIALAYFVFGVSASVLLSRGRRHQIAAIERARAAAAA</sequence>
<dbReference type="InterPro" id="IPR020846">
    <property type="entry name" value="MFS_dom"/>
</dbReference>
<dbReference type="Proteomes" id="UP000487117">
    <property type="component" value="Unassembled WGS sequence"/>
</dbReference>
<comment type="caution">
    <text evidence="6">The sequence shown here is derived from an EMBL/GenBank/DDBJ whole genome shotgun (WGS) entry which is preliminary data.</text>
</comment>
<proteinExistence type="predicted"/>
<feature type="transmembrane region" description="Helical" evidence="4">
    <location>
        <begin position="113"/>
        <end position="134"/>
    </location>
</feature>
<feature type="transmembrane region" description="Helical" evidence="4">
    <location>
        <begin position="154"/>
        <end position="172"/>
    </location>
</feature>
<feature type="transmembrane region" description="Helical" evidence="4">
    <location>
        <begin position="79"/>
        <end position="101"/>
    </location>
</feature>
<evidence type="ECO:0000313" key="7">
    <source>
        <dbReference type="Proteomes" id="UP000487117"/>
    </source>
</evidence>
<feature type="transmembrane region" description="Helical" evidence="4">
    <location>
        <begin position="215"/>
        <end position="236"/>
    </location>
</feature>